<dbReference type="SUPFAM" id="SSF52980">
    <property type="entry name" value="Restriction endonuclease-like"/>
    <property type="match status" value="1"/>
</dbReference>
<evidence type="ECO:0000256" key="2">
    <source>
        <dbReference type="HAMAP-Rule" id="MF_00048"/>
    </source>
</evidence>
<dbReference type="CDD" id="cd20736">
    <property type="entry name" value="PoNe_Nuclease"/>
    <property type="match status" value="1"/>
</dbReference>
<dbReference type="Proteomes" id="UP000188342">
    <property type="component" value="Unassembled WGS sequence"/>
</dbReference>
<keyword evidence="3" id="KW-0378">Hydrolase</keyword>
<sequence length="136" mass="15491">MDTRTPTRSHDQRVGRLGEDLADAHLRGLGWQIIERNWRCREGELDIIARDPDPASRGTLVFVEVKYRSGLGFGDPLEAVTRAKVAKLRQLGLTWLRQQRDRGRPPLTEDIRIDAIGVLRRAGQPHEVTHVRGITR</sequence>
<dbReference type="InterPro" id="IPR003509">
    <property type="entry name" value="UPF0102_YraN-like"/>
</dbReference>
<proteinExistence type="inferred from homology"/>
<dbReference type="GO" id="GO:0003676">
    <property type="term" value="F:nucleic acid binding"/>
    <property type="evidence" value="ECO:0007669"/>
    <property type="project" value="InterPro"/>
</dbReference>
<name>A0A1R4JDQ6_9ACTN</name>
<dbReference type="InterPro" id="IPR011335">
    <property type="entry name" value="Restrct_endonuc-II-like"/>
</dbReference>
<organism evidence="3 4">
    <name type="scientific">Luteococcus japonicus LSP_Lj1</name>
    <dbReference type="NCBI Taxonomy" id="1255658"/>
    <lineage>
        <taxon>Bacteria</taxon>
        <taxon>Bacillati</taxon>
        <taxon>Actinomycetota</taxon>
        <taxon>Actinomycetes</taxon>
        <taxon>Propionibacteriales</taxon>
        <taxon>Propionibacteriaceae</taxon>
        <taxon>Luteococcus</taxon>
    </lineage>
</organism>
<reference evidence="3 4" key="1">
    <citation type="submission" date="2017-02" db="EMBL/GenBank/DDBJ databases">
        <authorList>
            <person name="Peterson S.W."/>
        </authorList>
    </citation>
    <scope>NUCLEOTIDE SEQUENCE [LARGE SCALE GENOMIC DNA]</scope>
    <source>
        <strain evidence="3 4">LSP_Lj1</strain>
    </source>
</reference>
<accession>A0A1R4JDQ6</accession>
<dbReference type="HAMAP" id="MF_00048">
    <property type="entry name" value="UPF0102"/>
    <property type="match status" value="1"/>
</dbReference>
<dbReference type="GO" id="GO:0016787">
    <property type="term" value="F:hydrolase activity"/>
    <property type="evidence" value="ECO:0007669"/>
    <property type="project" value="UniProtKB-KW"/>
</dbReference>
<dbReference type="NCBIfam" id="NF009154">
    <property type="entry name" value="PRK12497.3-3"/>
    <property type="match status" value="1"/>
</dbReference>
<protein>
    <recommendedName>
        <fullName evidence="2">UPF0102 protein FM114_07000</fullName>
    </recommendedName>
</protein>
<keyword evidence="3" id="KW-0540">Nuclease</keyword>
<dbReference type="AlphaFoldDB" id="A0A1R4JDQ6"/>
<keyword evidence="3" id="KW-0255">Endonuclease</keyword>
<dbReference type="PANTHER" id="PTHR34039:SF1">
    <property type="entry name" value="UPF0102 PROTEIN YRAN"/>
    <property type="match status" value="1"/>
</dbReference>
<dbReference type="RefSeq" id="WP_094764463.1">
    <property type="nucleotide sequence ID" value="NZ_FUKQ01000026.1"/>
</dbReference>
<dbReference type="Pfam" id="PF02021">
    <property type="entry name" value="UPF0102"/>
    <property type="match status" value="1"/>
</dbReference>
<dbReference type="OrthoDB" id="9794876at2"/>
<evidence type="ECO:0000313" key="3">
    <source>
        <dbReference type="EMBL" id="SJN30240.1"/>
    </source>
</evidence>
<evidence type="ECO:0000313" key="4">
    <source>
        <dbReference type="Proteomes" id="UP000188342"/>
    </source>
</evidence>
<keyword evidence="4" id="KW-1185">Reference proteome</keyword>
<comment type="similarity">
    <text evidence="1 2">Belongs to the UPF0102 family.</text>
</comment>
<dbReference type="GO" id="GO:0004519">
    <property type="term" value="F:endonuclease activity"/>
    <property type="evidence" value="ECO:0007669"/>
    <property type="project" value="UniProtKB-KW"/>
</dbReference>
<dbReference type="InterPro" id="IPR011856">
    <property type="entry name" value="tRNA_endonuc-like_dom_sf"/>
</dbReference>
<gene>
    <name evidence="3" type="ORF">FM114_07000</name>
</gene>
<dbReference type="Gene3D" id="3.40.1350.10">
    <property type="match status" value="1"/>
</dbReference>
<dbReference type="PANTHER" id="PTHR34039">
    <property type="entry name" value="UPF0102 PROTEIN YRAN"/>
    <property type="match status" value="1"/>
</dbReference>
<evidence type="ECO:0000256" key="1">
    <source>
        <dbReference type="ARBA" id="ARBA00006738"/>
    </source>
</evidence>
<dbReference type="STRING" id="1255658.FM114_07000"/>
<dbReference type="EMBL" id="FUKQ01000026">
    <property type="protein sequence ID" value="SJN30240.1"/>
    <property type="molecule type" value="Genomic_DNA"/>
</dbReference>